<keyword evidence="7 12" id="KW-1133">Transmembrane helix</keyword>
<feature type="transmembrane region" description="Helical" evidence="12">
    <location>
        <begin position="212"/>
        <end position="237"/>
    </location>
</feature>
<evidence type="ECO:0000256" key="3">
    <source>
        <dbReference type="ARBA" id="ARBA00022448"/>
    </source>
</evidence>
<feature type="transmembrane region" description="Helical" evidence="12">
    <location>
        <begin position="119"/>
        <end position="141"/>
    </location>
</feature>
<organism evidence="13 14">
    <name type="scientific">Mycoplasmopsis fermentans (strain ATCC 19989 / NBRC 14854 / NCTC 10117 / PG18)</name>
    <name type="common">Mycoplasma fermentans</name>
    <dbReference type="NCBI Taxonomy" id="496833"/>
    <lineage>
        <taxon>Bacteria</taxon>
        <taxon>Bacillati</taxon>
        <taxon>Mycoplasmatota</taxon>
        <taxon>Mycoplasmoidales</taxon>
        <taxon>Metamycoplasmataceae</taxon>
        <taxon>Mycoplasmopsis</taxon>
    </lineage>
</organism>
<gene>
    <name evidence="13" type="ordered locus">MBIO_0303</name>
</gene>
<dbReference type="InterPro" id="IPR035908">
    <property type="entry name" value="F0_ATP_A_sf"/>
</dbReference>
<accession>C4XEJ6</accession>
<name>C4XEJ6_MYCFP</name>
<dbReference type="HOGENOM" id="CLU_041018_3_0_14"/>
<keyword evidence="4" id="KW-0138">CF(0)</keyword>
<dbReference type="eggNOG" id="COG0356">
    <property type="taxonomic scope" value="Bacteria"/>
</dbReference>
<evidence type="ECO:0000256" key="10">
    <source>
        <dbReference type="ARBA" id="ARBA00023310"/>
    </source>
</evidence>
<dbReference type="PANTHER" id="PTHR42823:SF3">
    <property type="entry name" value="ATP SYNTHASE SUBUNIT A, CHLOROPLASTIC"/>
    <property type="match status" value="1"/>
</dbReference>
<feature type="transmembrane region" description="Helical" evidence="12">
    <location>
        <begin position="170"/>
        <end position="192"/>
    </location>
</feature>
<keyword evidence="8" id="KW-0406">Ion transport</keyword>
<proteinExistence type="inferred from homology"/>
<dbReference type="GO" id="GO:0045259">
    <property type="term" value="C:proton-transporting ATP synthase complex"/>
    <property type="evidence" value="ECO:0007669"/>
    <property type="project" value="UniProtKB-KW"/>
</dbReference>
<dbReference type="EMBL" id="AP009608">
    <property type="protein sequence ID" value="BAH69568.1"/>
    <property type="molecule type" value="Genomic_DNA"/>
</dbReference>
<sequence length="279" mass="31617">MKKTKKFKITRKGGQVEKLTQNLWKWNMPQMFSLFILILVIFIISLTTFILVKKTSRLDKAPIGFLIVMESYVTFLDSSFEENTEGALPKAKFYIFALFTFLLLGNLLGLLGLKPIATSYSITFALAFISFAGIYVVGLIYQKFRFFSRFLSPIELVGQFAPLISLGFRIFGNITGGGVIVFLLYSFTGWIWTQIPGLLGEWFFIGSLITPFLHMYFDMFGAIIQALVFCTLTTVYWSKEAVTNENKKQQDAQEKAESEKSVANVENKAVAWSNSSSVY</sequence>
<keyword evidence="5 12" id="KW-0812">Transmembrane</keyword>
<feature type="coiled-coil region" evidence="11">
    <location>
        <begin position="239"/>
        <end position="268"/>
    </location>
</feature>
<dbReference type="AlphaFoldDB" id="C4XEJ6"/>
<dbReference type="PRINTS" id="PR00123">
    <property type="entry name" value="ATPASEA"/>
</dbReference>
<dbReference type="InterPro" id="IPR000568">
    <property type="entry name" value="ATP_synth_F0_asu"/>
</dbReference>
<evidence type="ECO:0000256" key="7">
    <source>
        <dbReference type="ARBA" id="ARBA00022989"/>
    </source>
</evidence>
<protein>
    <recommendedName>
        <fullName evidence="15">ATP synthase subunit a</fullName>
    </recommendedName>
</protein>
<evidence type="ECO:0000256" key="4">
    <source>
        <dbReference type="ARBA" id="ARBA00022547"/>
    </source>
</evidence>
<dbReference type="CDD" id="cd00310">
    <property type="entry name" value="ATP-synt_Fo_a_6"/>
    <property type="match status" value="1"/>
</dbReference>
<comment type="similarity">
    <text evidence="2">Belongs to the ATPase A chain family.</text>
</comment>
<dbReference type="InterPro" id="IPR045082">
    <property type="entry name" value="ATP_syn_F0_a_bact/chloroplast"/>
</dbReference>
<keyword evidence="9 12" id="KW-0472">Membrane</keyword>
<dbReference type="GO" id="GO:0042777">
    <property type="term" value="P:proton motive force-driven plasma membrane ATP synthesis"/>
    <property type="evidence" value="ECO:0007669"/>
    <property type="project" value="TreeGrafter"/>
</dbReference>
<comment type="subcellular location">
    <subcellularLocation>
        <location evidence="1">Membrane</location>
        <topology evidence="1">Multi-pass membrane protein</topology>
    </subcellularLocation>
</comment>
<keyword evidence="6" id="KW-0375">Hydrogen ion transport</keyword>
<feature type="transmembrane region" description="Helical" evidence="12">
    <location>
        <begin position="93"/>
        <end position="113"/>
    </location>
</feature>
<dbReference type="Proteomes" id="UP000006810">
    <property type="component" value="Chromosome"/>
</dbReference>
<keyword evidence="10" id="KW-0066">ATP synthesis</keyword>
<evidence type="ECO:0000256" key="8">
    <source>
        <dbReference type="ARBA" id="ARBA00023065"/>
    </source>
</evidence>
<evidence type="ECO:0000256" key="1">
    <source>
        <dbReference type="ARBA" id="ARBA00004141"/>
    </source>
</evidence>
<dbReference type="KEGG" id="mfp:MBIO_0303"/>
<evidence type="ECO:0000256" key="6">
    <source>
        <dbReference type="ARBA" id="ARBA00022781"/>
    </source>
</evidence>
<evidence type="ECO:0000256" key="9">
    <source>
        <dbReference type="ARBA" id="ARBA00023136"/>
    </source>
</evidence>
<evidence type="ECO:0000256" key="5">
    <source>
        <dbReference type="ARBA" id="ARBA00022692"/>
    </source>
</evidence>
<dbReference type="Pfam" id="PF00119">
    <property type="entry name" value="ATP-synt_A"/>
    <property type="match status" value="1"/>
</dbReference>
<evidence type="ECO:0000256" key="2">
    <source>
        <dbReference type="ARBA" id="ARBA00006810"/>
    </source>
</evidence>
<evidence type="ECO:0000256" key="12">
    <source>
        <dbReference type="SAM" id="Phobius"/>
    </source>
</evidence>
<dbReference type="SUPFAM" id="SSF81336">
    <property type="entry name" value="F1F0 ATP synthase subunit A"/>
    <property type="match status" value="1"/>
</dbReference>
<keyword evidence="14" id="KW-1185">Reference proteome</keyword>
<dbReference type="NCBIfam" id="NF004487">
    <property type="entry name" value="PRK05815.3-5"/>
    <property type="match status" value="1"/>
</dbReference>
<dbReference type="GO" id="GO:0005886">
    <property type="term" value="C:plasma membrane"/>
    <property type="evidence" value="ECO:0007669"/>
    <property type="project" value="TreeGrafter"/>
</dbReference>
<dbReference type="GO" id="GO:0046933">
    <property type="term" value="F:proton-transporting ATP synthase activity, rotational mechanism"/>
    <property type="evidence" value="ECO:0007669"/>
    <property type="project" value="TreeGrafter"/>
</dbReference>
<evidence type="ECO:0000313" key="14">
    <source>
        <dbReference type="Proteomes" id="UP000006810"/>
    </source>
</evidence>
<dbReference type="PANTHER" id="PTHR42823">
    <property type="entry name" value="ATP SYNTHASE SUBUNIT A, CHLOROPLASTIC"/>
    <property type="match status" value="1"/>
</dbReference>
<keyword evidence="11" id="KW-0175">Coiled coil</keyword>
<keyword evidence="3" id="KW-0813">Transport</keyword>
<evidence type="ECO:0000313" key="13">
    <source>
        <dbReference type="EMBL" id="BAH69568.1"/>
    </source>
</evidence>
<feature type="transmembrane region" description="Helical" evidence="12">
    <location>
        <begin position="31"/>
        <end position="52"/>
    </location>
</feature>
<evidence type="ECO:0008006" key="15">
    <source>
        <dbReference type="Google" id="ProtNLM"/>
    </source>
</evidence>
<evidence type="ECO:0000256" key="11">
    <source>
        <dbReference type="SAM" id="Coils"/>
    </source>
</evidence>
<reference evidence="13 14" key="1">
    <citation type="journal article" date="2009" name="Curr. Microbiol.">
        <title>Molecular cloning and expression of a novel cholinephosphotransferase involved in glycoglycerophospholipid biosynthesis of Mycoplasma fermentans.</title>
        <authorList>
            <person name="Ishida N."/>
            <person name="Irikura D."/>
            <person name="Matsuda K."/>
            <person name="Sato S."/>
            <person name="Asano K."/>
        </authorList>
    </citation>
    <scope>NUCLEOTIDE SEQUENCE [LARGE SCALE GENOMIC DNA]</scope>
    <source>
        <strain evidence="14">ATCC 19989 / NBRC 14854 / NCTC 10117 / PG18</strain>
    </source>
</reference>
<dbReference type="PATRIC" id="fig|496833.3.peg.730"/>
<dbReference type="Gene3D" id="1.20.120.220">
    <property type="entry name" value="ATP synthase, F0 complex, subunit A"/>
    <property type="match status" value="1"/>
</dbReference>